<dbReference type="EMBL" id="LAYY01000008">
    <property type="protein sequence ID" value="KKK38424.1"/>
    <property type="molecule type" value="Genomic_DNA"/>
</dbReference>
<evidence type="ECO:0000256" key="8">
    <source>
        <dbReference type="ARBA" id="ARBA00022692"/>
    </source>
</evidence>
<dbReference type="PIRSF" id="PIRSF002764">
    <property type="entry name" value="CcmB"/>
    <property type="match status" value="1"/>
</dbReference>
<dbReference type="Pfam" id="PF03379">
    <property type="entry name" value="CcmB"/>
    <property type="match status" value="1"/>
</dbReference>
<feature type="transmembrane region" description="Helical" evidence="12">
    <location>
        <begin position="50"/>
        <end position="71"/>
    </location>
</feature>
<sequence>MTSIFSDALTIAGKDLRNEFKSKQTIGMMVIFSALVILVFSFAFDPTNNMVRAVIPGLVWVITVFAGILGLNRSFISELENDSLTGLRSAPIDPASIYLGKVLANFTLVAVVQLISIPVLFILFGYRFTSSYFWFILILFAGTLGFIIVGTFLSALSANAKNSEMLLPVLLLPLLSPLMIAAVQATRIVLENEEIQNAVSWLQLMAAYDLLFFGACFILFEFLMEGS</sequence>
<evidence type="ECO:0000256" key="5">
    <source>
        <dbReference type="ARBA" id="ARBA00022448"/>
    </source>
</evidence>
<keyword evidence="14" id="KW-1185">Reference proteome</keyword>
<keyword evidence="9" id="KW-0201">Cytochrome c-type biogenesis</keyword>
<evidence type="ECO:0000256" key="7">
    <source>
        <dbReference type="ARBA" id="ARBA00022519"/>
    </source>
</evidence>
<feature type="transmembrane region" description="Helical" evidence="12">
    <location>
        <begin position="165"/>
        <end position="185"/>
    </location>
</feature>
<comment type="subcellular location">
    <subcellularLocation>
        <location evidence="2">Cell inner membrane</location>
        <topology evidence="2">Multi-pass membrane protein</topology>
    </subcellularLocation>
</comment>
<evidence type="ECO:0000256" key="12">
    <source>
        <dbReference type="SAM" id="Phobius"/>
    </source>
</evidence>
<gene>
    <name evidence="13" type="ORF">WQ57_09570</name>
</gene>
<feature type="transmembrane region" description="Helical" evidence="12">
    <location>
        <begin position="26"/>
        <end position="44"/>
    </location>
</feature>
<keyword evidence="11 12" id="KW-0472">Membrane</keyword>
<accession>A0A0M2SV30</accession>
<dbReference type="PANTHER" id="PTHR30070:SF1">
    <property type="entry name" value="CYTOCHROME C BIOGENESIS B-RELATED"/>
    <property type="match status" value="1"/>
</dbReference>
<dbReference type="OrthoDB" id="9812809at2"/>
<dbReference type="InterPro" id="IPR026031">
    <property type="entry name" value="Cyt_c_CcmB_bac"/>
</dbReference>
<reference evidence="13 14" key="1">
    <citation type="submission" date="2015-04" db="EMBL/GenBank/DDBJ databases">
        <title>Taxonomic description and genome sequence of Bacillus campisalis sp. nov., a novel member of the genus Bacillus isolated from solar saltern.</title>
        <authorList>
            <person name="Mathan Kumar R."/>
            <person name="Kaur G."/>
            <person name="Kumar A."/>
            <person name="Singh N.K."/>
            <person name="Kaur N."/>
            <person name="Kumar N."/>
            <person name="Mayilraj S."/>
        </authorList>
    </citation>
    <scope>NUCLEOTIDE SEQUENCE [LARGE SCALE GENOMIC DNA]</scope>
    <source>
        <strain evidence="13 14">SA2-6</strain>
    </source>
</reference>
<dbReference type="PRINTS" id="PR01414">
    <property type="entry name" value="CCMBBIOGNSIS"/>
</dbReference>
<dbReference type="GO" id="GO:0015232">
    <property type="term" value="F:heme transmembrane transporter activity"/>
    <property type="evidence" value="ECO:0007669"/>
    <property type="project" value="InterPro"/>
</dbReference>
<comment type="function">
    <text evidence="1">Required for the export of heme to the periplasm for the biogenesis of c-type cytochromes.</text>
</comment>
<dbReference type="RefSeq" id="WP_046523530.1">
    <property type="nucleotide sequence ID" value="NZ_LAYY01000008.1"/>
</dbReference>
<evidence type="ECO:0000256" key="2">
    <source>
        <dbReference type="ARBA" id="ARBA00004429"/>
    </source>
</evidence>
<comment type="similarity">
    <text evidence="3">Belongs to the CcmB/CycW/HelB family.</text>
</comment>
<feature type="transmembrane region" description="Helical" evidence="12">
    <location>
        <begin position="205"/>
        <end position="224"/>
    </location>
</feature>
<organism evidence="13 14">
    <name type="scientific">Mesobacillus campisalis</name>
    <dbReference type="NCBI Taxonomy" id="1408103"/>
    <lineage>
        <taxon>Bacteria</taxon>
        <taxon>Bacillati</taxon>
        <taxon>Bacillota</taxon>
        <taxon>Bacilli</taxon>
        <taxon>Bacillales</taxon>
        <taxon>Bacillaceae</taxon>
        <taxon>Mesobacillus</taxon>
    </lineage>
</organism>
<dbReference type="GO" id="GO:0017004">
    <property type="term" value="P:cytochrome complex assembly"/>
    <property type="evidence" value="ECO:0007669"/>
    <property type="project" value="UniProtKB-KW"/>
</dbReference>
<keyword evidence="6" id="KW-1003">Cell membrane</keyword>
<keyword evidence="10 12" id="KW-1133">Transmembrane helix</keyword>
<evidence type="ECO:0000256" key="4">
    <source>
        <dbReference type="ARBA" id="ARBA00016452"/>
    </source>
</evidence>
<dbReference type="PATRIC" id="fig|1408103.3.peg.2148"/>
<dbReference type="Proteomes" id="UP000034166">
    <property type="component" value="Unassembled WGS sequence"/>
</dbReference>
<evidence type="ECO:0000256" key="6">
    <source>
        <dbReference type="ARBA" id="ARBA00022475"/>
    </source>
</evidence>
<feature type="transmembrane region" description="Helical" evidence="12">
    <location>
        <begin position="102"/>
        <end position="126"/>
    </location>
</feature>
<comment type="caution">
    <text evidence="13">The sequence shown here is derived from an EMBL/GenBank/DDBJ whole genome shotgun (WGS) entry which is preliminary data.</text>
</comment>
<keyword evidence="7" id="KW-0997">Cell inner membrane</keyword>
<dbReference type="GO" id="GO:1903607">
    <property type="term" value="P:cytochrome c biosynthetic process"/>
    <property type="evidence" value="ECO:0007669"/>
    <property type="project" value="TreeGrafter"/>
</dbReference>
<protein>
    <recommendedName>
        <fullName evidence="4">Heme exporter protein B</fullName>
    </recommendedName>
</protein>
<evidence type="ECO:0000313" key="13">
    <source>
        <dbReference type="EMBL" id="KKK38424.1"/>
    </source>
</evidence>
<keyword evidence="5" id="KW-0813">Transport</keyword>
<proteinExistence type="inferred from homology"/>
<name>A0A0M2SV30_9BACI</name>
<dbReference type="GO" id="GO:0005886">
    <property type="term" value="C:plasma membrane"/>
    <property type="evidence" value="ECO:0007669"/>
    <property type="project" value="UniProtKB-SubCell"/>
</dbReference>
<evidence type="ECO:0000256" key="1">
    <source>
        <dbReference type="ARBA" id="ARBA00002442"/>
    </source>
</evidence>
<feature type="transmembrane region" description="Helical" evidence="12">
    <location>
        <begin position="132"/>
        <end position="153"/>
    </location>
</feature>
<dbReference type="InterPro" id="IPR003544">
    <property type="entry name" value="Cyt_c_biogenesis_CcmB"/>
</dbReference>
<keyword evidence="8 12" id="KW-0812">Transmembrane</keyword>
<evidence type="ECO:0000256" key="3">
    <source>
        <dbReference type="ARBA" id="ARBA00010544"/>
    </source>
</evidence>
<evidence type="ECO:0000256" key="9">
    <source>
        <dbReference type="ARBA" id="ARBA00022748"/>
    </source>
</evidence>
<evidence type="ECO:0000256" key="10">
    <source>
        <dbReference type="ARBA" id="ARBA00022989"/>
    </source>
</evidence>
<evidence type="ECO:0000313" key="14">
    <source>
        <dbReference type="Proteomes" id="UP000034166"/>
    </source>
</evidence>
<dbReference type="PANTHER" id="PTHR30070">
    <property type="entry name" value="HEME EXPORTER PROTEIN B"/>
    <property type="match status" value="1"/>
</dbReference>
<dbReference type="AlphaFoldDB" id="A0A0M2SV30"/>
<evidence type="ECO:0000256" key="11">
    <source>
        <dbReference type="ARBA" id="ARBA00023136"/>
    </source>
</evidence>